<keyword evidence="5" id="KW-0808">Transferase</keyword>
<evidence type="ECO:0000256" key="4">
    <source>
        <dbReference type="ARBA" id="ARBA00023242"/>
    </source>
</evidence>
<comment type="caution">
    <text evidence="5">The sequence shown here is derived from an EMBL/GenBank/DDBJ whole genome shotgun (WGS) entry which is preliminary data.</text>
</comment>
<dbReference type="Proteomes" id="UP000265520">
    <property type="component" value="Unassembled WGS sequence"/>
</dbReference>
<sequence length="54" mass="6170">SCTKVALDFVSPENVGECVRLTEEIRKLPVNHSSAEDQLEFKNLDLTYQNNRAF</sequence>
<organism evidence="5 6">
    <name type="scientific">Trifolium medium</name>
    <dbReference type="NCBI Taxonomy" id="97028"/>
    <lineage>
        <taxon>Eukaryota</taxon>
        <taxon>Viridiplantae</taxon>
        <taxon>Streptophyta</taxon>
        <taxon>Embryophyta</taxon>
        <taxon>Tracheophyta</taxon>
        <taxon>Spermatophyta</taxon>
        <taxon>Magnoliopsida</taxon>
        <taxon>eudicotyledons</taxon>
        <taxon>Gunneridae</taxon>
        <taxon>Pentapetalae</taxon>
        <taxon>rosids</taxon>
        <taxon>fabids</taxon>
        <taxon>Fabales</taxon>
        <taxon>Fabaceae</taxon>
        <taxon>Papilionoideae</taxon>
        <taxon>50 kb inversion clade</taxon>
        <taxon>NPAAA clade</taxon>
        <taxon>Hologalegina</taxon>
        <taxon>IRL clade</taxon>
        <taxon>Trifolieae</taxon>
        <taxon>Trifolium</taxon>
    </lineage>
</organism>
<dbReference type="GO" id="GO:0000118">
    <property type="term" value="C:histone deacetylase complex"/>
    <property type="evidence" value="ECO:0007669"/>
    <property type="project" value="TreeGrafter"/>
</dbReference>
<proteinExistence type="inferred from homology"/>
<dbReference type="AlphaFoldDB" id="A0A392QDH0"/>
<protein>
    <submittedName>
        <fullName evidence="5">Lysine-specific demethylase 3B</fullName>
    </submittedName>
</protein>
<evidence type="ECO:0000256" key="2">
    <source>
        <dbReference type="ARBA" id="ARBA00006801"/>
    </source>
</evidence>
<dbReference type="GO" id="GO:0006357">
    <property type="term" value="P:regulation of transcription by RNA polymerase II"/>
    <property type="evidence" value="ECO:0007669"/>
    <property type="project" value="TreeGrafter"/>
</dbReference>
<dbReference type="GO" id="GO:0032259">
    <property type="term" value="P:methylation"/>
    <property type="evidence" value="ECO:0007669"/>
    <property type="project" value="UniProtKB-KW"/>
</dbReference>
<dbReference type="GO" id="GO:0008168">
    <property type="term" value="F:methyltransferase activity"/>
    <property type="evidence" value="ECO:0007669"/>
    <property type="project" value="UniProtKB-KW"/>
</dbReference>
<evidence type="ECO:0000313" key="5">
    <source>
        <dbReference type="EMBL" id="MCI22391.1"/>
    </source>
</evidence>
<keyword evidence="5" id="KW-0489">Methyltransferase</keyword>
<dbReference type="PANTHER" id="PTHR12549">
    <property type="entry name" value="JMJC DOMAIN-CONTAINING HISTONE DEMETHYLATION PROTEIN"/>
    <property type="match status" value="1"/>
</dbReference>
<accession>A0A392QDH0</accession>
<evidence type="ECO:0000256" key="3">
    <source>
        <dbReference type="ARBA" id="ARBA00022723"/>
    </source>
</evidence>
<dbReference type="GO" id="GO:0003712">
    <property type="term" value="F:transcription coregulator activity"/>
    <property type="evidence" value="ECO:0007669"/>
    <property type="project" value="TreeGrafter"/>
</dbReference>
<dbReference type="EMBL" id="LXQA010130232">
    <property type="protein sequence ID" value="MCI22391.1"/>
    <property type="molecule type" value="Genomic_DNA"/>
</dbReference>
<keyword evidence="3" id="KW-0479">Metal-binding</keyword>
<dbReference type="GO" id="GO:0000785">
    <property type="term" value="C:chromatin"/>
    <property type="evidence" value="ECO:0007669"/>
    <property type="project" value="TreeGrafter"/>
</dbReference>
<dbReference type="Gene3D" id="2.60.120.650">
    <property type="entry name" value="Cupin"/>
    <property type="match status" value="1"/>
</dbReference>
<dbReference type="PANTHER" id="PTHR12549:SF11">
    <property type="entry name" value="LYSINE-SPECIFIC DEMETHYLASE JMJ25"/>
    <property type="match status" value="1"/>
</dbReference>
<keyword evidence="6" id="KW-1185">Reference proteome</keyword>
<dbReference type="GO" id="GO:0032454">
    <property type="term" value="F:histone H3K9 demethylase activity"/>
    <property type="evidence" value="ECO:0007669"/>
    <property type="project" value="InterPro"/>
</dbReference>
<evidence type="ECO:0000313" key="6">
    <source>
        <dbReference type="Proteomes" id="UP000265520"/>
    </source>
</evidence>
<dbReference type="InterPro" id="IPR045109">
    <property type="entry name" value="LSDs-like"/>
</dbReference>
<reference evidence="5 6" key="1">
    <citation type="journal article" date="2018" name="Front. Plant Sci.">
        <title>Red Clover (Trifolium pratense) and Zigzag Clover (T. medium) - A Picture of Genomic Similarities and Differences.</title>
        <authorList>
            <person name="Dluhosova J."/>
            <person name="Istvanek J."/>
            <person name="Nedelnik J."/>
            <person name="Repkova J."/>
        </authorList>
    </citation>
    <scope>NUCLEOTIDE SEQUENCE [LARGE SCALE GENOMIC DNA]</scope>
    <source>
        <strain evidence="6">cv. 10/8</strain>
        <tissue evidence="5">Leaf</tissue>
    </source>
</reference>
<comment type="subcellular location">
    <subcellularLocation>
        <location evidence="1">Nucleus</location>
    </subcellularLocation>
</comment>
<keyword evidence="4" id="KW-0539">Nucleus</keyword>
<dbReference type="GO" id="GO:0031490">
    <property type="term" value="F:chromatin DNA binding"/>
    <property type="evidence" value="ECO:0007669"/>
    <property type="project" value="TreeGrafter"/>
</dbReference>
<feature type="non-terminal residue" evidence="5">
    <location>
        <position position="1"/>
    </location>
</feature>
<evidence type="ECO:0000256" key="1">
    <source>
        <dbReference type="ARBA" id="ARBA00004123"/>
    </source>
</evidence>
<comment type="similarity">
    <text evidence="2">Belongs to the JARID1 histone demethylase family.</text>
</comment>
<dbReference type="GO" id="GO:0046872">
    <property type="term" value="F:metal ion binding"/>
    <property type="evidence" value="ECO:0007669"/>
    <property type="project" value="UniProtKB-KW"/>
</dbReference>
<name>A0A392QDH0_9FABA</name>